<dbReference type="PANTHER" id="PTHR24221:SF646">
    <property type="entry name" value="HAEMOLYSIN SECRETION ATP-BINDING PROTEIN"/>
    <property type="match status" value="1"/>
</dbReference>
<dbReference type="Gene3D" id="1.20.1560.10">
    <property type="entry name" value="ABC transporter type 1, transmembrane domain"/>
    <property type="match status" value="1"/>
</dbReference>
<feature type="transmembrane region" description="Helical" evidence="5">
    <location>
        <begin position="29"/>
        <end position="55"/>
    </location>
</feature>
<proteinExistence type="predicted"/>
<evidence type="ECO:0000256" key="1">
    <source>
        <dbReference type="ARBA" id="ARBA00004651"/>
    </source>
</evidence>
<dbReference type="PROSITE" id="PS50929">
    <property type="entry name" value="ABC_TM1F"/>
    <property type="match status" value="1"/>
</dbReference>
<reference evidence="7" key="1">
    <citation type="journal article" date="2021" name="PeerJ">
        <title>Extensive microbial diversity within the chicken gut microbiome revealed by metagenomics and culture.</title>
        <authorList>
            <person name="Gilroy R."/>
            <person name="Ravi A."/>
            <person name="Getino M."/>
            <person name="Pursley I."/>
            <person name="Horton D.L."/>
            <person name="Alikhan N.F."/>
            <person name="Baker D."/>
            <person name="Gharbi K."/>
            <person name="Hall N."/>
            <person name="Watson M."/>
            <person name="Adriaenssens E.M."/>
            <person name="Foster-Nyarko E."/>
            <person name="Jarju S."/>
            <person name="Secka A."/>
            <person name="Antonio M."/>
            <person name="Oren A."/>
            <person name="Chaudhuri R.R."/>
            <person name="La Ragione R."/>
            <person name="Hildebrand F."/>
            <person name="Pallen M.J."/>
        </authorList>
    </citation>
    <scope>NUCLEOTIDE SEQUENCE</scope>
    <source>
        <strain evidence="7">ChiBcec1-1630</strain>
    </source>
</reference>
<evidence type="ECO:0000313" key="7">
    <source>
        <dbReference type="EMBL" id="HJC87762.1"/>
    </source>
</evidence>
<keyword evidence="7" id="KW-0547">Nucleotide-binding</keyword>
<keyword evidence="4 5" id="KW-0472">Membrane</keyword>
<comment type="subcellular location">
    <subcellularLocation>
        <location evidence="1">Cell membrane</location>
        <topology evidence="1">Multi-pass membrane protein</topology>
    </subcellularLocation>
</comment>
<dbReference type="SUPFAM" id="SSF90123">
    <property type="entry name" value="ABC transporter transmembrane region"/>
    <property type="match status" value="1"/>
</dbReference>
<feature type="transmembrane region" description="Helical" evidence="5">
    <location>
        <begin position="67"/>
        <end position="88"/>
    </location>
</feature>
<organism evidence="7 8">
    <name type="scientific">Candidatus Eisenbergiella intestinigallinarum</name>
    <dbReference type="NCBI Taxonomy" id="2838549"/>
    <lineage>
        <taxon>Bacteria</taxon>
        <taxon>Bacillati</taxon>
        <taxon>Bacillota</taxon>
        <taxon>Clostridia</taxon>
        <taxon>Lachnospirales</taxon>
        <taxon>Lachnospiraceae</taxon>
        <taxon>Eisenbergiella</taxon>
    </lineage>
</organism>
<evidence type="ECO:0000259" key="6">
    <source>
        <dbReference type="PROSITE" id="PS50929"/>
    </source>
</evidence>
<dbReference type="GO" id="GO:0034040">
    <property type="term" value="F:ATPase-coupled lipid transmembrane transporter activity"/>
    <property type="evidence" value="ECO:0007669"/>
    <property type="project" value="TreeGrafter"/>
</dbReference>
<dbReference type="InterPro" id="IPR039421">
    <property type="entry name" value="Type_1_exporter"/>
</dbReference>
<dbReference type="AlphaFoldDB" id="A0A9D2TR92"/>
<dbReference type="InterPro" id="IPR036640">
    <property type="entry name" value="ABC1_TM_sf"/>
</dbReference>
<evidence type="ECO:0000256" key="2">
    <source>
        <dbReference type="ARBA" id="ARBA00022692"/>
    </source>
</evidence>
<evidence type="ECO:0000313" key="8">
    <source>
        <dbReference type="Proteomes" id="UP000823922"/>
    </source>
</evidence>
<sequence length="504" mass="56214">MDEKKKPKYHTWQNTVYMLKNAWHMQKSVLFLCVAVAVTTAAVTTTELLIAPVILRHVENRDPLGVLLGSVAVFALLLMTLSALNAYLNENTLFGRISIRTDLVRQIAEKVARTSFPNTLEADFLNAQNKAMAITGDNSAASEAVWTTLTQLLTSLIGFAVYLALLSSLSPLLILLIAAVSAAAFLVNSRISGWGYAHRKEETGEFKRMEYLRRISTQRAAAKDVRIFGLRPWLMQVWSDALLSYRSFLLKRERAYLGMDVTALLLTLLRNGTAYAYLIHQALTTGLSAAEFLLYFGAISGFTQWVTDILDRLLELRRQSLDLSALREFLEWPEPFLFEDGKPVPKLSPSTCELRLEDVSFRYPQADKASLSHVSLTIHSGEKLAVVGLNGAGKTTLVRLACGFLDPTEGRVLLNGQDIRQYNRREYYRLFSAVFQDFSVLEAGVAENVAQRVNGIDTDRVWDCLARAGLADKVKSLPQGIETHIGRQVYEDGVELSGGQTQRL</sequence>
<dbReference type="Pfam" id="PF00005">
    <property type="entry name" value="ABC_tran"/>
    <property type="match status" value="1"/>
</dbReference>
<dbReference type="Proteomes" id="UP000823922">
    <property type="component" value="Unassembled WGS sequence"/>
</dbReference>
<dbReference type="InterPro" id="IPR011527">
    <property type="entry name" value="ABC1_TM_dom"/>
</dbReference>
<evidence type="ECO:0000256" key="5">
    <source>
        <dbReference type="SAM" id="Phobius"/>
    </source>
</evidence>
<accession>A0A9D2TR92</accession>
<dbReference type="GO" id="GO:0005886">
    <property type="term" value="C:plasma membrane"/>
    <property type="evidence" value="ECO:0007669"/>
    <property type="project" value="UniProtKB-SubCell"/>
</dbReference>
<name>A0A9D2TR92_9FIRM</name>
<dbReference type="SUPFAM" id="SSF52540">
    <property type="entry name" value="P-loop containing nucleoside triphosphate hydrolases"/>
    <property type="match status" value="1"/>
</dbReference>
<evidence type="ECO:0000256" key="4">
    <source>
        <dbReference type="ARBA" id="ARBA00023136"/>
    </source>
</evidence>
<reference evidence="7" key="2">
    <citation type="submission" date="2021-04" db="EMBL/GenBank/DDBJ databases">
        <authorList>
            <person name="Gilroy R."/>
        </authorList>
    </citation>
    <scope>NUCLEOTIDE SEQUENCE</scope>
    <source>
        <strain evidence="7">ChiBcec1-1630</strain>
    </source>
</reference>
<keyword evidence="3 5" id="KW-1133">Transmembrane helix</keyword>
<dbReference type="GO" id="GO:0140359">
    <property type="term" value="F:ABC-type transporter activity"/>
    <property type="evidence" value="ECO:0007669"/>
    <property type="project" value="InterPro"/>
</dbReference>
<dbReference type="EMBL" id="DWVS01000180">
    <property type="protein sequence ID" value="HJC87762.1"/>
    <property type="molecule type" value="Genomic_DNA"/>
</dbReference>
<dbReference type="GO" id="GO:0016887">
    <property type="term" value="F:ATP hydrolysis activity"/>
    <property type="evidence" value="ECO:0007669"/>
    <property type="project" value="InterPro"/>
</dbReference>
<dbReference type="PANTHER" id="PTHR24221">
    <property type="entry name" value="ATP-BINDING CASSETTE SUB-FAMILY B"/>
    <property type="match status" value="1"/>
</dbReference>
<evidence type="ECO:0000256" key="3">
    <source>
        <dbReference type="ARBA" id="ARBA00022989"/>
    </source>
</evidence>
<keyword evidence="7" id="KW-0067">ATP-binding</keyword>
<dbReference type="Gene3D" id="3.40.50.300">
    <property type="entry name" value="P-loop containing nucleotide triphosphate hydrolases"/>
    <property type="match status" value="1"/>
</dbReference>
<gene>
    <name evidence="7" type="ORF">H9926_07090</name>
</gene>
<feature type="non-terminal residue" evidence="7">
    <location>
        <position position="504"/>
    </location>
</feature>
<comment type="caution">
    <text evidence="7">The sequence shown here is derived from an EMBL/GenBank/DDBJ whole genome shotgun (WGS) entry which is preliminary data.</text>
</comment>
<dbReference type="CDD" id="cd03228">
    <property type="entry name" value="ABCC_MRP_Like"/>
    <property type="match status" value="1"/>
</dbReference>
<dbReference type="GO" id="GO:0005524">
    <property type="term" value="F:ATP binding"/>
    <property type="evidence" value="ECO:0007669"/>
    <property type="project" value="UniProtKB-KW"/>
</dbReference>
<feature type="domain" description="ABC transmembrane type-1" evidence="6">
    <location>
        <begin position="134"/>
        <end position="318"/>
    </location>
</feature>
<protein>
    <submittedName>
        <fullName evidence="7">ABC transporter ATP-binding protein/permease</fullName>
    </submittedName>
</protein>
<keyword evidence="2 5" id="KW-0812">Transmembrane</keyword>
<dbReference type="InterPro" id="IPR027417">
    <property type="entry name" value="P-loop_NTPase"/>
</dbReference>
<dbReference type="InterPro" id="IPR003439">
    <property type="entry name" value="ABC_transporter-like_ATP-bd"/>
</dbReference>